<dbReference type="GO" id="GO:0003677">
    <property type="term" value="F:DNA binding"/>
    <property type="evidence" value="ECO:0007669"/>
    <property type="project" value="UniProtKB-KW"/>
</dbReference>
<reference evidence="5 6" key="1">
    <citation type="submission" date="2019-03" db="EMBL/GenBank/DDBJ databases">
        <title>San Antonio Military Medical Center submission to MRSN (WRAIR), pending publication.</title>
        <authorList>
            <person name="Blyth D.M."/>
            <person name="Mccarthy S.L."/>
            <person name="Schall S.E."/>
            <person name="Stam J.A."/>
            <person name="Ong A.C."/>
            <person name="Mcgann P.T."/>
        </authorList>
    </citation>
    <scope>NUCLEOTIDE SEQUENCE [LARGE SCALE GENOMIC DNA]</scope>
    <source>
        <strain evidence="5 6">MRSN571793</strain>
    </source>
</reference>
<dbReference type="GO" id="GO:0015074">
    <property type="term" value="P:DNA integration"/>
    <property type="evidence" value="ECO:0007669"/>
    <property type="project" value="InterPro"/>
</dbReference>
<dbReference type="OrthoDB" id="1493636at2"/>
<dbReference type="AlphaFoldDB" id="A0A4Y8L2Z4"/>
<sequence>MTNNLKVSFYLKREGKSKKSVSNTDAIYPIVGKIIVGTSIAQFSSKLSIPERLWNVKSGRAIGKSRIAVELNREINIINLSIHSHYKDILERLGRVTAIDVKNAFQGIATTQKTLLVLFREMMQEFQLRIGIDRKKSTYQNLKTAYRNLKYFLKGKYNVEDIPLNQLYLPFIEAYDFHLRVERQMTSGSALISIIYLQKTVRIALHQNLISYPPFAGYRPEKPELKSRSLSKDEFERIISTPLPTTKLCYIRDLFVFSSWTGLSFIDLKQLTWKNIITEEDGSLWISMSRQKTNISFNVKLLNVSVQIIDKYKGLDGITKNDLVFKVPSSSTMNYNLKTIAKHCNISNHVSFHTARHCFASQLCLSQGIPIESVSRMMGHRNIETTQRYARVNNEKIGKDMKALSNRLSGKFIYRINNQ</sequence>
<protein>
    <submittedName>
        <fullName evidence="5">Site-specific integrase</fullName>
    </submittedName>
</protein>
<evidence type="ECO:0000256" key="2">
    <source>
        <dbReference type="ARBA" id="ARBA00023125"/>
    </source>
</evidence>
<comment type="caution">
    <text evidence="5">The sequence shown here is derived from an EMBL/GenBank/DDBJ whole genome shotgun (WGS) entry which is preliminary data.</text>
</comment>
<feature type="domain" description="Tyr recombinase" evidence="4">
    <location>
        <begin position="225"/>
        <end position="402"/>
    </location>
</feature>
<dbReference type="InterPro" id="IPR011010">
    <property type="entry name" value="DNA_brk_join_enz"/>
</dbReference>
<dbReference type="PANTHER" id="PTHR30349">
    <property type="entry name" value="PHAGE INTEGRASE-RELATED"/>
    <property type="match status" value="1"/>
</dbReference>
<name>A0A4Y8L2Z4_9BACT</name>
<proteinExistence type="inferred from homology"/>
<evidence type="ECO:0000256" key="1">
    <source>
        <dbReference type="ARBA" id="ARBA00008857"/>
    </source>
</evidence>
<dbReference type="EMBL" id="SOML01000005">
    <property type="protein sequence ID" value="TFD96428.1"/>
    <property type="molecule type" value="Genomic_DNA"/>
</dbReference>
<evidence type="ECO:0000256" key="3">
    <source>
        <dbReference type="ARBA" id="ARBA00023172"/>
    </source>
</evidence>
<dbReference type="Pfam" id="PF00589">
    <property type="entry name" value="Phage_integrase"/>
    <property type="match status" value="1"/>
</dbReference>
<keyword evidence="2" id="KW-0238">DNA-binding</keyword>
<dbReference type="InterPro" id="IPR010998">
    <property type="entry name" value="Integrase_recombinase_N"/>
</dbReference>
<dbReference type="SUPFAM" id="SSF56349">
    <property type="entry name" value="DNA breaking-rejoining enzymes"/>
    <property type="match status" value="1"/>
</dbReference>
<gene>
    <name evidence="5" type="ORF">E2605_09685</name>
</gene>
<dbReference type="GO" id="GO:0006310">
    <property type="term" value="P:DNA recombination"/>
    <property type="evidence" value="ECO:0007669"/>
    <property type="project" value="UniProtKB-KW"/>
</dbReference>
<dbReference type="InterPro" id="IPR050090">
    <property type="entry name" value="Tyrosine_recombinase_XerCD"/>
</dbReference>
<keyword evidence="3" id="KW-0233">DNA recombination</keyword>
<dbReference type="Proteomes" id="UP000297861">
    <property type="component" value="Unassembled WGS sequence"/>
</dbReference>
<dbReference type="Pfam" id="PF13102">
    <property type="entry name" value="Phage_int_SAM_5"/>
    <property type="match status" value="1"/>
</dbReference>
<organism evidence="5 6">
    <name type="scientific">Dysgonomonas capnocytophagoides</name>
    <dbReference type="NCBI Taxonomy" id="45254"/>
    <lineage>
        <taxon>Bacteria</taxon>
        <taxon>Pseudomonadati</taxon>
        <taxon>Bacteroidota</taxon>
        <taxon>Bacteroidia</taxon>
        <taxon>Bacteroidales</taxon>
        <taxon>Dysgonomonadaceae</taxon>
        <taxon>Dysgonomonas</taxon>
    </lineage>
</organism>
<evidence type="ECO:0000259" key="4">
    <source>
        <dbReference type="PROSITE" id="PS51898"/>
    </source>
</evidence>
<dbReference type="PROSITE" id="PS51898">
    <property type="entry name" value="TYR_RECOMBINASE"/>
    <property type="match status" value="1"/>
</dbReference>
<keyword evidence="6" id="KW-1185">Reference proteome</keyword>
<dbReference type="Gene3D" id="1.10.150.130">
    <property type="match status" value="1"/>
</dbReference>
<comment type="similarity">
    <text evidence="1">Belongs to the 'phage' integrase family.</text>
</comment>
<dbReference type="InterPro" id="IPR002104">
    <property type="entry name" value="Integrase_catalytic"/>
</dbReference>
<dbReference type="CDD" id="cd01185">
    <property type="entry name" value="INTN1_C_like"/>
    <property type="match status" value="1"/>
</dbReference>
<dbReference type="Gene3D" id="1.10.443.10">
    <property type="entry name" value="Intergrase catalytic core"/>
    <property type="match status" value="1"/>
</dbReference>
<evidence type="ECO:0000313" key="6">
    <source>
        <dbReference type="Proteomes" id="UP000297861"/>
    </source>
</evidence>
<dbReference type="InterPro" id="IPR025269">
    <property type="entry name" value="SAM-like_dom"/>
</dbReference>
<dbReference type="RefSeq" id="WP_134436299.1">
    <property type="nucleotide sequence ID" value="NZ_SOML01000005.1"/>
</dbReference>
<dbReference type="PANTHER" id="PTHR30349:SF64">
    <property type="entry name" value="PROPHAGE INTEGRASE INTD-RELATED"/>
    <property type="match status" value="1"/>
</dbReference>
<dbReference type="InterPro" id="IPR013762">
    <property type="entry name" value="Integrase-like_cat_sf"/>
</dbReference>
<evidence type="ECO:0000313" key="5">
    <source>
        <dbReference type="EMBL" id="TFD96428.1"/>
    </source>
</evidence>
<accession>A0A4Y8L2Z4</accession>